<dbReference type="Proteomes" id="UP000055590">
    <property type="component" value="Chromosome"/>
</dbReference>
<dbReference type="OrthoDB" id="9801841at2"/>
<organism evidence="8 9">
    <name type="scientific">Vulgatibacter incomptus</name>
    <dbReference type="NCBI Taxonomy" id="1391653"/>
    <lineage>
        <taxon>Bacteria</taxon>
        <taxon>Pseudomonadati</taxon>
        <taxon>Myxococcota</taxon>
        <taxon>Myxococcia</taxon>
        <taxon>Myxococcales</taxon>
        <taxon>Cystobacterineae</taxon>
        <taxon>Vulgatibacteraceae</taxon>
        <taxon>Vulgatibacter</taxon>
    </lineage>
</organism>
<proteinExistence type="predicted"/>
<keyword evidence="1" id="KW-0808">Transferase</keyword>
<feature type="binding site" evidence="5">
    <location>
        <position position="51"/>
    </location>
    <ligand>
        <name>ATP</name>
        <dbReference type="ChEBI" id="CHEBI:30616"/>
    </ligand>
</feature>
<gene>
    <name evidence="8" type="ORF">AKJ08_2235</name>
</gene>
<evidence type="ECO:0000256" key="3">
    <source>
        <dbReference type="ARBA" id="ARBA00022777"/>
    </source>
</evidence>
<dbReference type="RefSeq" id="WP_050726100.1">
    <property type="nucleotide sequence ID" value="NZ_CP012332.1"/>
</dbReference>
<keyword evidence="2 5" id="KW-0547">Nucleotide-binding</keyword>
<dbReference type="InterPro" id="IPR008266">
    <property type="entry name" value="Tyr_kinase_AS"/>
</dbReference>
<dbReference type="PROSITE" id="PS00109">
    <property type="entry name" value="PROTEIN_KINASE_TYR"/>
    <property type="match status" value="1"/>
</dbReference>
<dbReference type="Pfam" id="PF00069">
    <property type="entry name" value="Pkinase"/>
    <property type="match status" value="1"/>
</dbReference>
<dbReference type="KEGG" id="vin:AKJ08_2235"/>
<protein>
    <submittedName>
        <fullName evidence="8">Serine/threonine protein kinase</fullName>
    </submittedName>
</protein>
<evidence type="ECO:0000256" key="5">
    <source>
        <dbReference type="PROSITE-ProRule" id="PRU10141"/>
    </source>
</evidence>
<dbReference type="InterPro" id="IPR000719">
    <property type="entry name" value="Prot_kinase_dom"/>
</dbReference>
<dbReference type="Gene3D" id="3.30.200.20">
    <property type="entry name" value="Phosphorylase Kinase, domain 1"/>
    <property type="match status" value="1"/>
</dbReference>
<dbReference type="STRING" id="1391653.AKJ08_2235"/>
<evidence type="ECO:0000313" key="8">
    <source>
        <dbReference type="EMBL" id="AKU91848.1"/>
    </source>
</evidence>
<reference evidence="8 9" key="1">
    <citation type="submission" date="2015-08" db="EMBL/GenBank/DDBJ databases">
        <authorList>
            <person name="Babu N.S."/>
            <person name="Beckwith C.J."/>
            <person name="Beseler K.G."/>
            <person name="Brison A."/>
            <person name="Carone J.V."/>
            <person name="Caskin T.P."/>
            <person name="Diamond M."/>
            <person name="Durham M.E."/>
            <person name="Foxe J.M."/>
            <person name="Go M."/>
            <person name="Henderson B.A."/>
            <person name="Jones I.B."/>
            <person name="McGettigan J.A."/>
            <person name="Micheletti S.J."/>
            <person name="Nasrallah M.E."/>
            <person name="Ortiz D."/>
            <person name="Piller C.R."/>
            <person name="Privatt S.R."/>
            <person name="Schneider S.L."/>
            <person name="Sharp S."/>
            <person name="Smith T.C."/>
            <person name="Stanton J.D."/>
            <person name="Ullery H.E."/>
            <person name="Wilson R.J."/>
            <person name="Serrano M.G."/>
            <person name="Buck G."/>
            <person name="Lee V."/>
            <person name="Wang Y."/>
            <person name="Carvalho R."/>
            <person name="Voegtly L."/>
            <person name="Shi R."/>
            <person name="Duckworth R."/>
            <person name="Johnson A."/>
            <person name="Loviza R."/>
            <person name="Walstead R."/>
            <person name="Shah Z."/>
            <person name="Kiflezghi M."/>
            <person name="Wade K."/>
            <person name="Ball S.L."/>
            <person name="Bradley K.W."/>
            <person name="Asai D.J."/>
            <person name="Bowman C.A."/>
            <person name="Russell D.A."/>
            <person name="Pope W.H."/>
            <person name="Jacobs-Sera D."/>
            <person name="Hendrix R.W."/>
            <person name="Hatfull G.F."/>
        </authorList>
    </citation>
    <scope>NUCLEOTIDE SEQUENCE [LARGE SCALE GENOMIC DNA]</scope>
    <source>
        <strain evidence="8 9">DSM 27710</strain>
    </source>
</reference>
<keyword evidence="4 5" id="KW-0067">ATP-binding</keyword>
<name>A0A0K1PE82_9BACT</name>
<evidence type="ECO:0000256" key="6">
    <source>
        <dbReference type="SAM" id="MobiDB-lite"/>
    </source>
</evidence>
<evidence type="ECO:0000256" key="2">
    <source>
        <dbReference type="ARBA" id="ARBA00022741"/>
    </source>
</evidence>
<sequence length="579" mass="62627">MASSTSPAEPFRPHVFGKFFLLQKLGMGGMAEIYRAKMAGSGGFEKELVIKRILPALSSESQFVRMLVNEAKLTVALTHPTIAQIFELGEIEGQYFISMELVEGATLHDLIFLSRKMGRPLTIEQSMYLCIEVLRGLEYAHKRTDGAGRALGIVHCDVSPDNVMVTWEGGVKLLDFGVARAAQSSLSNYKEGTLMGKLSYASPEQAEGERFDHRVDLFAVGVMFYELLTDTHPFGRVQTVEALIESRKKKVVPPSKIRAGLPAEIDAFVLKSLARSVENRFQTAKEMADELMDVLFPTPTSAVAEHLSASMRDLYRERIERQQRLRANDSLHIKVLANARSKTGETPVPALPAQPTEATAPQLPPGQGTRIFVSGLSDSTFSEPPPPGSRTRTSSRSVPRSVASGPFRGSPRPGLIAAAAAAGLVAGAGSVVGWQRSQPPALVVLSEPAGAEVLFEGVPLGRTPLVLDDSPVPRGGEVVVRLSGYKDAGVRPEAANSLLARAKVSLESSIGTLRVESQPPGARVTVDGHYVGLTPTDIPGIATNEAHRVELELRGYQQDSFVHWPHDPGPVIIRTLERL</sequence>
<dbReference type="PANTHER" id="PTHR43289">
    <property type="entry name" value="MITOGEN-ACTIVATED PROTEIN KINASE KINASE KINASE 20-RELATED"/>
    <property type="match status" value="1"/>
</dbReference>
<accession>A0A0K1PE82</accession>
<evidence type="ECO:0000259" key="7">
    <source>
        <dbReference type="PROSITE" id="PS50011"/>
    </source>
</evidence>
<evidence type="ECO:0000313" key="9">
    <source>
        <dbReference type="Proteomes" id="UP000055590"/>
    </source>
</evidence>
<feature type="domain" description="Protein kinase" evidence="7">
    <location>
        <begin position="19"/>
        <end position="292"/>
    </location>
</feature>
<keyword evidence="9" id="KW-1185">Reference proteome</keyword>
<dbReference type="AlphaFoldDB" id="A0A0K1PE82"/>
<dbReference type="SUPFAM" id="SSF56112">
    <property type="entry name" value="Protein kinase-like (PK-like)"/>
    <property type="match status" value="1"/>
</dbReference>
<dbReference type="Pfam" id="PF08308">
    <property type="entry name" value="PEGA"/>
    <property type="match status" value="2"/>
</dbReference>
<keyword evidence="8" id="KW-0723">Serine/threonine-protein kinase</keyword>
<dbReference type="Gene3D" id="1.10.510.10">
    <property type="entry name" value="Transferase(Phosphotransferase) domain 1"/>
    <property type="match status" value="1"/>
</dbReference>
<dbReference type="InterPro" id="IPR017441">
    <property type="entry name" value="Protein_kinase_ATP_BS"/>
</dbReference>
<keyword evidence="3 8" id="KW-0418">Kinase</keyword>
<evidence type="ECO:0000256" key="4">
    <source>
        <dbReference type="ARBA" id="ARBA00022840"/>
    </source>
</evidence>
<dbReference type="InterPro" id="IPR011009">
    <property type="entry name" value="Kinase-like_dom_sf"/>
</dbReference>
<dbReference type="PROSITE" id="PS00107">
    <property type="entry name" value="PROTEIN_KINASE_ATP"/>
    <property type="match status" value="1"/>
</dbReference>
<feature type="compositionally biased region" description="Low complexity" evidence="6">
    <location>
        <begin position="389"/>
        <end position="406"/>
    </location>
</feature>
<dbReference type="PROSITE" id="PS50011">
    <property type="entry name" value="PROTEIN_KINASE_DOM"/>
    <property type="match status" value="1"/>
</dbReference>
<dbReference type="PANTHER" id="PTHR43289:SF6">
    <property type="entry name" value="SERINE_THREONINE-PROTEIN KINASE NEKL-3"/>
    <property type="match status" value="1"/>
</dbReference>
<dbReference type="GO" id="GO:0004674">
    <property type="term" value="F:protein serine/threonine kinase activity"/>
    <property type="evidence" value="ECO:0007669"/>
    <property type="project" value="UniProtKB-KW"/>
</dbReference>
<feature type="region of interest" description="Disordered" evidence="6">
    <location>
        <begin position="341"/>
        <end position="410"/>
    </location>
</feature>
<evidence type="ECO:0000256" key="1">
    <source>
        <dbReference type="ARBA" id="ARBA00022679"/>
    </source>
</evidence>
<dbReference type="EMBL" id="CP012332">
    <property type="protein sequence ID" value="AKU91848.1"/>
    <property type="molecule type" value="Genomic_DNA"/>
</dbReference>
<dbReference type="CDD" id="cd14014">
    <property type="entry name" value="STKc_PknB_like"/>
    <property type="match status" value="1"/>
</dbReference>
<dbReference type="GO" id="GO:0005524">
    <property type="term" value="F:ATP binding"/>
    <property type="evidence" value="ECO:0007669"/>
    <property type="project" value="UniProtKB-UniRule"/>
</dbReference>
<dbReference type="InterPro" id="IPR013229">
    <property type="entry name" value="PEGA"/>
</dbReference>